<name>A0A0F4GPT0_9PEZI</name>
<evidence type="ECO:0000256" key="3">
    <source>
        <dbReference type="SAM" id="Coils"/>
    </source>
</evidence>
<dbReference type="InterPro" id="IPR011990">
    <property type="entry name" value="TPR-like_helical_dom_sf"/>
</dbReference>
<feature type="region of interest" description="Disordered" evidence="4">
    <location>
        <begin position="178"/>
        <end position="222"/>
    </location>
</feature>
<proteinExistence type="predicted"/>
<evidence type="ECO:0000313" key="6">
    <source>
        <dbReference type="EMBL" id="KJX99057.1"/>
    </source>
</evidence>
<feature type="coiled-coil region" evidence="3">
    <location>
        <begin position="355"/>
        <end position="405"/>
    </location>
</feature>
<accession>A0A0F4GPT0</accession>
<dbReference type="Gene3D" id="1.25.40.10">
    <property type="entry name" value="Tetratricopeptide repeat domain"/>
    <property type="match status" value="1"/>
</dbReference>
<dbReference type="PANTHER" id="PTHR15081:SF1">
    <property type="entry name" value="NUCLEAR AUTOANTIGENIC SPERM PROTEIN"/>
    <property type="match status" value="1"/>
</dbReference>
<feature type="coiled-coil region" evidence="3">
    <location>
        <begin position="441"/>
        <end position="468"/>
    </location>
</feature>
<feature type="region of interest" description="Disordered" evidence="4">
    <location>
        <begin position="486"/>
        <end position="522"/>
    </location>
</feature>
<dbReference type="PANTHER" id="PTHR15081">
    <property type="entry name" value="NUCLEAR AUTOANTIGENIC SPERM PROTEIN NASP -RELATED"/>
    <property type="match status" value="1"/>
</dbReference>
<evidence type="ECO:0000259" key="5">
    <source>
        <dbReference type="Pfam" id="PF10516"/>
    </source>
</evidence>
<gene>
    <name evidence="6" type="ORF">TI39_contig375g00011</name>
</gene>
<dbReference type="Pfam" id="PF10516">
    <property type="entry name" value="SHNi-TPR"/>
    <property type="match status" value="1"/>
</dbReference>
<feature type="region of interest" description="Disordered" evidence="4">
    <location>
        <begin position="121"/>
        <end position="155"/>
    </location>
</feature>
<dbReference type="InterPro" id="IPR051730">
    <property type="entry name" value="NASP-like"/>
</dbReference>
<dbReference type="OrthoDB" id="5587616at2759"/>
<feature type="domain" description="Tetratricopeptide SHNi-TPR" evidence="5">
    <location>
        <begin position="266"/>
        <end position="303"/>
    </location>
</feature>
<evidence type="ECO:0000313" key="7">
    <source>
        <dbReference type="Proteomes" id="UP000033647"/>
    </source>
</evidence>
<reference evidence="6 7" key="1">
    <citation type="submission" date="2015-03" db="EMBL/GenBank/DDBJ databases">
        <title>RNA-seq based gene annotation and comparative genomics of four Zymoseptoria species reveal species-specific pathogenicity related genes and transposable element activity.</title>
        <authorList>
            <person name="Grandaubert J."/>
            <person name="Bhattacharyya A."/>
            <person name="Stukenbrock E.H."/>
        </authorList>
    </citation>
    <scope>NUCLEOTIDE SEQUENCE [LARGE SCALE GENOMIC DNA]</scope>
    <source>
        <strain evidence="6 7">Zb18110</strain>
    </source>
</reference>
<keyword evidence="7" id="KW-1185">Reference proteome</keyword>
<dbReference type="STRING" id="1047168.A0A0F4GPT0"/>
<dbReference type="GO" id="GO:0034080">
    <property type="term" value="P:CENP-A containing chromatin assembly"/>
    <property type="evidence" value="ECO:0007669"/>
    <property type="project" value="TreeGrafter"/>
</dbReference>
<dbReference type="EMBL" id="LAFY01000367">
    <property type="protein sequence ID" value="KJX99057.1"/>
    <property type="molecule type" value="Genomic_DNA"/>
</dbReference>
<comment type="caution">
    <text evidence="6">The sequence shown here is derived from an EMBL/GenBank/DDBJ whole genome shotgun (WGS) entry which is preliminary data.</text>
</comment>
<keyword evidence="1" id="KW-0677">Repeat</keyword>
<evidence type="ECO:0000256" key="1">
    <source>
        <dbReference type="ARBA" id="ARBA00022737"/>
    </source>
</evidence>
<keyword evidence="2" id="KW-0802">TPR repeat</keyword>
<evidence type="ECO:0000256" key="2">
    <source>
        <dbReference type="ARBA" id="ARBA00022803"/>
    </source>
</evidence>
<feature type="compositionally biased region" description="Acidic residues" evidence="4">
    <location>
        <begin position="197"/>
        <end position="222"/>
    </location>
</feature>
<dbReference type="InterPro" id="IPR019544">
    <property type="entry name" value="Tetratricopeptide_SHNi-TPR_dom"/>
</dbReference>
<sequence length="522" mass="56168">MAPPQSKVPRALCFCDTHLPTNQPLPRNCTITMADGEPTANMAPEDNFPEAGLGARLDQLKAEATQQYSLKNYSAAAEAYSEAAEVQDQVNGEMSLENADVLYQYGRCLYHLAVSQSDVLGGKVASHEEPKRKKRKVTKSKDDAGEGSSSLIGDAIKSGEQKLAEDVVEAAVGNKDSIKKEDDTTNKPYFQITGDENWTDSEDSDAADGEEGEAGEAEEEDDDFQTAYEILDMARVLLSRKITAIEESKVAAKSSTELRILRERLADTHDLQAEISLENERFTDAISDTRDSLTLKQTLYPVESSLVAEAHYKLSLALEFASVTSTSENADGGETVAEVNEEMRGEAALEMEKAIASCRARVAKEEAALGELKDESKLKDAKADIKDVKEMVADMEQRLEDLRKPAESLSALQSGALGPMGDGGAEAALQGVLGAMLGESKADAQKRLANATAQANDLTGMVKKKKAKNVEPVVEGKGKRKAIDEVDVAEGFGSSSNGNGNGKKVKFEEPDVQPIPEPKDGI</sequence>
<dbReference type="GO" id="GO:0006335">
    <property type="term" value="P:DNA replication-dependent chromatin assembly"/>
    <property type="evidence" value="ECO:0007669"/>
    <property type="project" value="TreeGrafter"/>
</dbReference>
<keyword evidence="3" id="KW-0175">Coiled coil</keyword>
<evidence type="ECO:0000256" key="4">
    <source>
        <dbReference type="SAM" id="MobiDB-lite"/>
    </source>
</evidence>
<dbReference type="Proteomes" id="UP000033647">
    <property type="component" value="Unassembled WGS sequence"/>
</dbReference>
<dbReference type="GO" id="GO:0005654">
    <property type="term" value="C:nucleoplasm"/>
    <property type="evidence" value="ECO:0007669"/>
    <property type="project" value="TreeGrafter"/>
</dbReference>
<organism evidence="6 7">
    <name type="scientific">Zymoseptoria brevis</name>
    <dbReference type="NCBI Taxonomy" id="1047168"/>
    <lineage>
        <taxon>Eukaryota</taxon>
        <taxon>Fungi</taxon>
        <taxon>Dikarya</taxon>
        <taxon>Ascomycota</taxon>
        <taxon>Pezizomycotina</taxon>
        <taxon>Dothideomycetes</taxon>
        <taxon>Dothideomycetidae</taxon>
        <taxon>Mycosphaerellales</taxon>
        <taxon>Mycosphaerellaceae</taxon>
        <taxon>Zymoseptoria</taxon>
    </lineage>
</organism>
<dbReference type="AlphaFoldDB" id="A0A0F4GPT0"/>
<protein>
    <recommendedName>
        <fullName evidence="5">Tetratricopeptide SHNi-TPR domain-containing protein</fullName>
    </recommendedName>
</protein>
<dbReference type="GO" id="GO:0042393">
    <property type="term" value="F:histone binding"/>
    <property type="evidence" value="ECO:0007669"/>
    <property type="project" value="TreeGrafter"/>
</dbReference>